<dbReference type="Proteomes" id="UP000053317">
    <property type="component" value="Unassembled WGS sequence"/>
</dbReference>
<keyword evidence="3 5" id="KW-1133">Transmembrane helix</keyword>
<dbReference type="InterPro" id="IPR036259">
    <property type="entry name" value="MFS_trans_sf"/>
</dbReference>
<dbReference type="GO" id="GO:0016020">
    <property type="term" value="C:membrane"/>
    <property type="evidence" value="ECO:0007669"/>
    <property type="project" value="UniProtKB-SubCell"/>
</dbReference>
<organism evidence="6 7">
    <name type="scientific">Phaeomoniella chlamydospora</name>
    <name type="common">Phaeoacremonium chlamydosporum</name>
    <dbReference type="NCBI Taxonomy" id="158046"/>
    <lineage>
        <taxon>Eukaryota</taxon>
        <taxon>Fungi</taxon>
        <taxon>Dikarya</taxon>
        <taxon>Ascomycota</taxon>
        <taxon>Pezizomycotina</taxon>
        <taxon>Eurotiomycetes</taxon>
        <taxon>Chaetothyriomycetidae</taxon>
        <taxon>Phaeomoniellales</taxon>
        <taxon>Phaeomoniellaceae</taxon>
        <taxon>Phaeomoniella</taxon>
    </lineage>
</organism>
<keyword evidence="2 5" id="KW-0812">Transmembrane</keyword>
<comment type="subcellular location">
    <subcellularLocation>
        <location evidence="1">Membrane</location>
        <topology evidence="1">Multi-pass membrane protein</topology>
    </subcellularLocation>
</comment>
<name>A0A0G2E6Y3_PHACM</name>
<keyword evidence="4 5" id="KW-0472">Membrane</keyword>
<dbReference type="InterPro" id="IPR005828">
    <property type="entry name" value="MFS_sugar_transport-like"/>
</dbReference>
<dbReference type="Gene3D" id="1.20.1250.20">
    <property type="entry name" value="MFS general substrate transporter like domains"/>
    <property type="match status" value="1"/>
</dbReference>
<dbReference type="PANTHER" id="PTHR48022:SF78">
    <property type="entry name" value="MONOSACCHARIDE TRANSPORTER, PUTATIVE (AFU_ORTHOLOGUE AFUA_2G02110)-RELATED"/>
    <property type="match status" value="1"/>
</dbReference>
<evidence type="ECO:0000256" key="3">
    <source>
        <dbReference type="ARBA" id="ARBA00022989"/>
    </source>
</evidence>
<sequence>MRLDDPLIIIKHSGVKARQIHRVYWMEYACTKTQSLSFAWRFPLGFQIVLLLAIIVLVNFYPESSRRLEKTGRFEEAHDFLERCRVRPDTVMLDQEFEEIINATRLEHRAASITFADMILKDDEPKTRKRVPLGCGMQVTQKLTGIDFISTNAPEMFSLAGFSGDKATILAGDNFFGYTASLALAIWLADKVGRRKLMLAGCTILGIVLKVGGVLSHETIRTANNEEGKAQQYGAGVAAVLSVYSAVCGSLTVAWIYRSDFSIAGGVVNEIVPYLISAVGYWIFIFAIVNFAMLIPIYLFYIETTNRRLEDLDILLAADSLLAWRAEGHFAEKRRQGFTLEQGV</sequence>
<evidence type="ECO:0000256" key="2">
    <source>
        <dbReference type="ARBA" id="ARBA00022692"/>
    </source>
</evidence>
<dbReference type="InterPro" id="IPR050360">
    <property type="entry name" value="MFS_Sugar_Transporters"/>
</dbReference>
<evidence type="ECO:0000256" key="5">
    <source>
        <dbReference type="SAM" id="Phobius"/>
    </source>
</evidence>
<dbReference type="PANTHER" id="PTHR48022">
    <property type="entry name" value="PLASTIDIC GLUCOSE TRANSPORTER 4"/>
    <property type="match status" value="1"/>
</dbReference>
<evidence type="ECO:0000256" key="4">
    <source>
        <dbReference type="ARBA" id="ARBA00023136"/>
    </source>
</evidence>
<keyword evidence="7" id="KW-1185">Reference proteome</keyword>
<dbReference type="GO" id="GO:0005351">
    <property type="term" value="F:carbohydrate:proton symporter activity"/>
    <property type="evidence" value="ECO:0007669"/>
    <property type="project" value="TreeGrafter"/>
</dbReference>
<feature type="transmembrane region" description="Helical" evidence="5">
    <location>
        <begin position="278"/>
        <end position="301"/>
    </location>
</feature>
<dbReference type="AlphaFoldDB" id="A0A0G2E6Y3"/>
<comment type="caution">
    <text evidence="6">The sequence shown here is derived from an EMBL/GenBank/DDBJ whole genome shotgun (WGS) entry which is preliminary data.</text>
</comment>
<feature type="transmembrane region" description="Helical" evidence="5">
    <location>
        <begin position="235"/>
        <end position="257"/>
    </location>
</feature>
<dbReference type="Pfam" id="PF00083">
    <property type="entry name" value="Sugar_tr"/>
    <property type="match status" value="1"/>
</dbReference>
<evidence type="ECO:0000313" key="7">
    <source>
        <dbReference type="Proteomes" id="UP000053317"/>
    </source>
</evidence>
<protein>
    <submittedName>
        <fullName evidence="6">Putative mfs monosaccharide</fullName>
    </submittedName>
</protein>
<dbReference type="OrthoDB" id="2544694at2759"/>
<evidence type="ECO:0000256" key="1">
    <source>
        <dbReference type="ARBA" id="ARBA00004141"/>
    </source>
</evidence>
<reference evidence="6 7" key="2">
    <citation type="submission" date="2015-05" db="EMBL/GenBank/DDBJ databases">
        <authorList>
            <person name="Morales-Cruz A."/>
            <person name="Amrine K.C."/>
            <person name="Cantu D."/>
        </authorList>
    </citation>
    <scope>NUCLEOTIDE SEQUENCE [LARGE SCALE GENOMIC DNA]</scope>
    <source>
        <strain evidence="6">UCRPC4</strain>
    </source>
</reference>
<accession>A0A0G2E6Y3</accession>
<dbReference type="SUPFAM" id="SSF103473">
    <property type="entry name" value="MFS general substrate transporter"/>
    <property type="match status" value="1"/>
</dbReference>
<reference evidence="6 7" key="1">
    <citation type="submission" date="2015-05" db="EMBL/GenBank/DDBJ databases">
        <title>Distinctive expansion of gene families associated with plant cell wall degradation and secondary metabolism in the genomes of grapevine trunk pathogens.</title>
        <authorList>
            <person name="Lawrence D.P."/>
            <person name="Travadon R."/>
            <person name="Rolshausen P.E."/>
            <person name="Baumgartner K."/>
        </authorList>
    </citation>
    <scope>NUCLEOTIDE SEQUENCE [LARGE SCALE GENOMIC DNA]</scope>
    <source>
        <strain evidence="6">UCRPC4</strain>
    </source>
</reference>
<evidence type="ECO:0000313" key="6">
    <source>
        <dbReference type="EMBL" id="KKY18116.1"/>
    </source>
</evidence>
<feature type="transmembrane region" description="Helical" evidence="5">
    <location>
        <begin position="42"/>
        <end position="61"/>
    </location>
</feature>
<dbReference type="EMBL" id="LCWF01000132">
    <property type="protein sequence ID" value="KKY18116.1"/>
    <property type="molecule type" value="Genomic_DNA"/>
</dbReference>
<proteinExistence type="predicted"/>
<gene>
    <name evidence="6" type="ORF">UCRPC4_g05153</name>
</gene>